<dbReference type="AlphaFoldDB" id="A0AAV8YG96"/>
<evidence type="ECO:0000313" key="1">
    <source>
        <dbReference type="EMBL" id="KAJ8949578.1"/>
    </source>
</evidence>
<gene>
    <name evidence="1" type="ORF">NQ318_016209</name>
</gene>
<dbReference type="EMBL" id="JAPWTK010000115">
    <property type="protein sequence ID" value="KAJ8949578.1"/>
    <property type="molecule type" value="Genomic_DNA"/>
</dbReference>
<dbReference type="Proteomes" id="UP001162162">
    <property type="component" value="Unassembled WGS sequence"/>
</dbReference>
<accession>A0AAV8YG96</accession>
<comment type="caution">
    <text evidence="1">The sequence shown here is derived from an EMBL/GenBank/DDBJ whole genome shotgun (WGS) entry which is preliminary data.</text>
</comment>
<keyword evidence="2" id="KW-1185">Reference proteome</keyword>
<proteinExistence type="predicted"/>
<evidence type="ECO:0000313" key="2">
    <source>
        <dbReference type="Proteomes" id="UP001162162"/>
    </source>
</evidence>
<name>A0AAV8YG96_9CUCU</name>
<sequence length="88" mass="10299">MNEPIHCWMKTSKTLCHLKQYTMVVCRIGISTMFTDFRMGHSNKGTARREPYLFDEDVQAVIRNNLQDEFSSGLGYAICRRVLDFMDE</sequence>
<organism evidence="1 2">
    <name type="scientific">Aromia moschata</name>
    <dbReference type="NCBI Taxonomy" id="1265417"/>
    <lineage>
        <taxon>Eukaryota</taxon>
        <taxon>Metazoa</taxon>
        <taxon>Ecdysozoa</taxon>
        <taxon>Arthropoda</taxon>
        <taxon>Hexapoda</taxon>
        <taxon>Insecta</taxon>
        <taxon>Pterygota</taxon>
        <taxon>Neoptera</taxon>
        <taxon>Endopterygota</taxon>
        <taxon>Coleoptera</taxon>
        <taxon>Polyphaga</taxon>
        <taxon>Cucujiformia</taxon>
        <taxon>Chrysomeloidea</taxon>
        <taxon>Cerambycidae</taxon>
        <taxon>Cerambycinae</taxon>
        <taxon>Callichromatini</taxon>
        <taxon>Aromia</taxon>
    </lineage>
</organism>
<reference evidence="1" key="1">
    <citation type="journal article" date="2023" name="Insect Mol. Biol.">
        <title>Genome sequencing provides insights into the evolution of gene families encoding plant cell wall-degrading enzymes in longhorned beetles.</title>
        <authorList>
            <person name="Shin N.R."/>
            <person name="Okamura Y."/>
            <person name="Kirsch R."/>
            <person name="Pauchet Y."/>
        </authorList>
    </citation>
    <scope>NUCLEOTIDE SEQUENCE</scope>
    <source>
        <strain evidence="1">AMC_N1</strain>
    </source>
</reference>
<protein>
    <submittedName>
        <fullName evidence="1">Uncharacterized protein</fullName>
    </submittedName>
</protein>